<dbReference type="InterPro" id="IPR002347">
    <property type="entry name" value="SDR_fam"/>
</dbReference>
<dbReference type="InterPro" id="IPR036291">
    <property type="entry name" value="NAD(P)-bd_dom_sf"/>
</dbReference>
<dbReference type="eggNOG" id="arCOG01259">
    <property type="taxonomic scope" value="Archaea"/>
</dbReference>
<dbReference type="EC" id="1.1.1.100" evidence="3"/>
<dbReference type="PANTHER" id="PTHR43639:SF1">
    <property type="entry name" value="SHORT-CHAIN DEHYDROGENASE_REDUCTASE FAMILY PROTEIN"/>
    <property type="match status" value="1"/>
</dbReference>
<dbReference type="SUPFAM" id="SSF51735">
    <property type="entry name" value="NAD(P)-binding Rossmann-fold domains"/>
    <property type="match status" value="1"/>
</dbReference>
<dbReference type="NCBIfam" id="NF005559">
    <property type="entry name" value="PRK07231.1"/>
    <property type="match status" value="1"/>
</dbReference>
<organism evidence="3 4">
    <name type="scientific">Halococcus hamelinensis 100A6</name>
    <dbReference type="NCBI Taxonomy" id="1132509"/>
    <lineage>
        <taxon>Archaea</taxon>
        <taxon>Methanobacteriati</taxon>
        <taxon>Methanobacteriota</taxon>
        <taxon>Stenosarchaea group</taxon>
        <taxon>Halobacteria</taxon>
        <taxon>Halobacteriales</taxon>
        <taxon>Halococcaceae</taxon>
        <taxon>Halococcus</taxon>
    </lineage>
</organism>
<dbReference type="RefSeq" id="WP_007693543.1">
    <property type="nucleotide sequence ID" value="NZ_AJRK01000045.1"/>
</dbReference>
<dbReference type="GO" id="GO:0004316">
    <property type="term" value="F:3-oxoacyl-[acyl-carrier-protein] reductase (NADPH) activity"/>
    <property type="evidence" value="ECO:0007669"/>
    <property type="project" value="UniProtKB-EC"/>
</dbReference>
<accession>M0M0H2</accession>
<evidence type="ECO:0000313" key="3">
    <source>
        <dbReference type="EMBL" id="EMA38104.1"/>
    </source>
</evidence>
<reference evidence="3 4" key="1">
    <citation type="journal article" date="2014" name="PLoS Genet.">
        <title>Phylogenetically driven sequencing of extremely halophilic archaea reveals strategies for static and dynamic osmo-response.</title>
        <authorList>
            <person name="Becker E.A."/>
            <person name="Seitzer P.M."/>
            <person name="Tritt A."/>
            <person name="Larsen D."/>
            <person name="Krusor M."/>
            <person name="Yao A.I."/>
            <person name="Wu D."/>
            <person name="Madern D."/>
            <person name="Eisen J.A."/>
            <person name="Darling A.E."/>
            <person name="Facciotti M.T."/>
        </authorList>
    </citation>
    <scope>NUCLEOTIDE SEQUENCE [LARGE SCALE GENOMIC DNA]</scope>
    <source>
        <strain evidence="3 4">100A6</strain>
    </source>
</reference>
<comment type="similarity">
    <text evidence="1">Belongs to the short-chain dehydrogenases/reductases (SDR) family.</text>
</comment>
<dbReference type="PRINTS" id="PR00081">
    <property type="entry name" value="GDHRDH"/>
</dbReference>
<dbReference type="InterPro" id="IPR020904">
    <property type="entry name" value="Sc_DH/Rdtase_CS"/>
</dbReference>
<dbReference type="FunFam" id="3.40.50.720:FF:000084">
    <property type="entry name" value="Short-chain dehydrogenase reductase"/>
    <property type="match status" value="1"/>
</dbReference>
<evidence type="ECO:0000256" key="2">
    <source>
        <dbReference type="ARBA" id="ARBA00023002"/>
    </source>
</evidence>
<dbReference type="AlphaFoldDB" id="M0M0H2"/>
<dbReference type="PANTHER" id="PTHR43639">
    <property type="entry name" value="OXIDOREDUCTASE, SHORT-CHAIN DEHYDROGENASE/REDUCTASE FAMILY (AFU_ORTHOLOGUE AFUA_5G02870)"/>
    <property type="match status" value="1"/>
</dbReference>
<dbReference type="PROSITE" id="PS00061">
    <property type="entry name" value="ADH_SHORT"/>
    <property type="match status" value="1"/>
</dbReference>
<proteinExistence type="inferred from homology"/>
<dbReference type="EMBL" id="AOMB01000031">
    <property type="protein sequence ID" value="EMA38104.1"/>
    <property type="molecule type" value="Genomic_DNA"/>
</dbReference>
<dbReference type="PRINTS" id="PR00080">
    <property type="entry name" value="SDRFAMILY"/>
</dbReference>
<dbReference type="Proteomes" id="UP000011566">
    <property type="component" value="Unassembled WGS sequence"/>
</dbReference>
<keyword evidence="2 3" id="KW-0560">Oxidoreductase</keyword>
<dbReference type="Pfam" id="PF13561">
    <property type="entry name" value="adh_short_C2"/>
    <property type="match status" value="1"/>
</dbReference>
<gene>
    <name evidence="3" type="primary">fabG</name>
    <name evidence="3" type="ORF">C447_10255</name>
</gene>
<dbReference type="PATRIC" id="fig|1132509.6.peg.2315"/>
<dbReference type="OrthoDB" id="24596at2157"/>
<keyword evidence="4" id="KW-1185">Reference proteome</keyword>
<dbReference type="Gene3D" id="3.40.50.720">
    <property type="entry name" value="NAD(P)-binding Rossmann-like Domain"/>
    <property type="match status" value="1"/>
</dbReference>
<evidence type="ECO:0000256" key="1">
    <source>
        <dbReference type="ARBA" id="ARBA00006484"/>
    </source>
</evidence>
<protein>
    <submittedName>
        <fullName evidence="3">3-ketoacyl-(Acyl-carrier-protein) reductase</fullName>
        <ecNumber evidence="3">1.1.1.100</ecNumber>
    </submittedName>
</protein>
<comment type="caution">
    <text evidence="3">The sequence shown here is derived from an EMBL/GenBank/DDBJ whole genome shotgun (WGS) entry which is preliminary data.</text>
</comment>
<name>M0M0H2_9EURY</name>
<dbReference type="CDD" id="cd05233">
    <property type="entry name" value="SDR_c"/>
    <property type="match status" value="1"/>
</dbReference>
<evidence type="ECO:0000313" key="4">
    <source>
        <dbReference type="Proteomes" id="UP000011566"/>
    </source>
</evidence>
<sequence>MTELLADRTAVVTGAASGIGRGIALSLARHGAAVVVADIRDTPRGGGAPTHERIEDETEARATSVHCDVTEREGIVDAIEAAGTFGGIDVMVNNAGYSRNEAFTEVDTAAYDDMMDVNAKGTFMGAQVAAERMGETDGGSIINVSSAEGLQGIGEHPTYGTSKGAVRTLTYSLADALAPEIRVNAIHPGLIETKMTTEDTPMIGTDDEDEFREKIALDRVGQPDDIGRAAVFLASDLAGYVTGESLVVDGGMTSTI</sequence>